<dbReference type="AlphaFoldDB" id="A0A1Y0EM88"/>
<dbReference type="Proteomes" id="UP000196138">
    <property type="component" value="Chromosome"/>
</dbReference>
<evidence type="ECO:0000313" key="2">
    <source>
        <dbReference type="Proteomes" id="UP000196138"/>
    </source>
</evidence>
<organism evidence="1 2">
    <name type="scientific">Comamonas serinivorans</name>
    <dbReference type="NCBI Taxonomy" id="1082851"/>
    <lineage>
        <taxon>Bacteria</taxon>
        <taxon>Pseudomonadati</taxon>
        <taxon>Pseudomonadota</taxon>
        <taxon>Betaproteobacteria</taxon>
        <taxon>Burkholderiales</taxon>
        <taxon>Comamonadaceae</taxon>
        <taxon>Comamonas</taxon>
    </lineage>
</organism>
<evidence type="ECO:0000313" key="1">
    <source>
        <dbReference type="EMBL" id="ARU04696.1"/>
    </source>
</evidence>
<name>A0A1Y0EM88_9BURK</name>
<protein>
    <submittedName>
        <fullName evidence="1">Uncharacterized protein</fullName>
    </submittedName>
</protein>
<keyword evidence="2" id="KW-1185">Reference proteome</keyword>
<reference evidence="1 2" key="1">
    <citation type="submission" date="2017-05" db="EMBL/GenBank/DDBJ databases">
        <authorList>
            <person name="Song R."/>
            <person name="Chenine A.L."/>
            <person name="Ruprecht R.M."/>
        </authorList>
    </citation>
    <scope>NUCLEOTIDE SEQUENCE [LARGE SCALE GENOMIC DNA]</scope>
    <source>
        <strain evidence="1 2">DSM 26136</strain>
    </source>
</reference>
<gene>
    <name evidence="1" type="ORF">CCO03_08430</name>
</gene>
<dbReference type="EMBL" id="CP021455">
    <property type="protein sequence ID" value="ARU04696.1"/>
    <property type="molecule type" value="Genomic_DNA"/>
</dbReference>
<proteinExistence type="predicted"/>
<sequence length="83" mass="8739">MTLSAENEPPAIDGCERCVDPDGLACFPMYGLGPHIHTRPIGGTVLLDQSAFPGFTPSTEEPGMGVYWCPHCGSGKPPTPPMP</sequence>
<accession>A0A1Y0EM88</accession>
<dbReference type="KEGG" id="cser:CCO03_08430"/>